<dbReference type="Proteomes" id="UP001164286">
    <property type="component" value="Unassembled WGS sequence"/>
</dbReference>
<keyword evidence="3" id="KW-1185">Reference proteome</keyword>
<dbReference type="GeneID" id="77731614"/>
<accession>A0AA38HBV9</accession>
<name>A0AA38HBV9_9TREE</name>
<sequence>MSSPPASKRARAASPVDKVQDPLPPQRLLPSPRAAISAADIAKLDLRSAHALLLTLSQSYPGNVPIIADFIDSQPPPPPPPPRPVDYSDLLESATRTIDRLDSRLSRDEKWEAVESVSGVVSRAAQGIVKRCGASKNENAREDAILALVELTEVLEECNEDVLEELMEIFDEMVETPMAQVMAMMRDRGDDLFVALEAIKRLDSESSRFQSYFEGLVEEYEDQHVGSESGDGSVEDL</sequence>
<feature type="region of interest" description="Disordered" evidence="1">
    <location>
        <begin position="1"/>
        <end position="31"/>
    </location>
</feature>
<feature type="compositionally biased region" description="Low complexity" evidence="1">
    <location>
        <begin position="1"/>
        <end position="15"/>
    </location>
</feature>
<dbReference type="RefSeq" id="XP_052947265.1">
    <property type="nucleotide sequence ID" value="XM_053092409.1"/>
</dbReference>
<organism evidence="2 3">
    <name type="scientific">Dioszegia hungarica</name>
    <dbReference type="NCBI Taxonomy" id="4972"/>
    <lineage>
        <taxon>Eukaryota</taxon>
        <taxon>Fungi</taxon>
        <taxon>Dikarya</taxon>
        <taxon>Basidiomycota</taxon>
        <taxon>Agaricomycotina</taxon>
        <taxon>Tremellomycetes</taxon>
        <taxon>Tremellales</taxon>
        <taxon>Bulleribasidiaceae</taxon>
        <taxon>Dioszegia</taxon>
    </lineage>
</organism>
<gene>
    <name evidence="2" type="ORF">MKK02DRAFT_43412</name>
</gene>
<evidence type="ECO:0000313" key="2">
    <source>
        <dbReference type="EMBL" id="KAI9637488.1"/>
    </source>
</evidence>
<reference evidence="2" key="1">
    <citation type="journal article" date="2022" name="G3 (Bethesda)">
        <title>High quality genome of the basidiomycete yeast Dioszegia hungarica PDD-24b-2 isolated from cloud water.</title>
        <authorList>
            <person name="Jarrige D."/>
            <person name="Haridas S."/>
            <person name="Bleykasten-Grosshans C."/>
            <person name="Joly M."/>
            <person name="Nadalig T."/>
            <person name="Sancelme M."/>
            <person name="Vuilleumier S."/>
            <person name="Grigoriev I.V."/>
            <person name="Amato P."/>
            <person name="Bringel F."/>
        </authorList>
    </citation>
    <scope>NUCLEOTIDE SEQUENCE</scope>
    <source>
        <strain evidence="2">PDD-24b-2</strain>
    </source>
</reference>
<comment type="caution">
    <text evidence="2">The sequence shown here is derived from an EMBL/GenBank/DDBJ whole genome shotgun (WGS) entry which is preliminary data.</text>
</comment>
<evidence type="ECO:0000313" key="3">
    <source>
        <dbReference type="Proteomes" id="UP001164286"/>
    </source>
</evidence>
<dbReference type="AlphaFoldDB" id="A0AA38HBV9"/>
<protein>
    <submittedName>
        <fullName evidence="2">Uncharacterized protein</fullName>
    </submittedName>
</protein>
<dbReference type="EMBL" id="JAKWFO010000004">
    <property type="protein sequence ID" value="KAI9637488.1"/>
    <property type="molecule type" value="Genomic_DNA"/>
</dbReference>
<proteinExistence type="predicted"/>
<evidence type="ECO:0000256" key="1">
    <source>
        <dbReference type="SAM" id="MobiDB-lite"/>
    </source>
</evidence>